<evidence type="ECO:0000256" key="1">
    <source>
        <dbReference type="SAM" id="MobiDB-lite"/>
    </source>
</evidence>
<reference evidence="2" key="1">
    <citation type="submission" date="2021-06" db="EMBL/GenBank/DDBJ databases">
        <title>Comparative genomics, transcriptomics and evolutionary studies reveal genomic signatures of adaptation to plant cell wall in hemibiotrophic fungi.</title>
        <authorList>
            <consortium name="DOE Joint Genome Institute"/>
            <person name="Baroncelli R."/>
            <person name="Diaz J.F."/>
            <person name="Benocci T."/>
            <person name="Peng M."/>
            <person name="Battaglia E."/>
            <person name="Haridas S."/>
            <person name="Andreopoulos W."/>
            <person name="Labutti K."/>
            <person name="Pangilinan J."/>
            <person name="Floch G.L."/>
            <person name="Makela M.R."/>
            <person name="Henrissat B."/>
            <person name="Grigoriev I.V."/>
            <person name="Crouch J.A."/>
            <person name="De Vries R.P."/>
            <person name="Sukno S.A."/>
            <person name="Thon M.R."/>
        </authorList>
    </citation>
    <scope>NUCLEOTIDE SEQUENCE</scope>
    <source>
        <strain evidence="2">CBS 193.32</strain>
    </source>
</reference>
<gene>
    <name evidence="2" type="ORF">BDP55DRAFT_672232</name>
</gene>
<dbReference type="GeneID" id="85460047"/>
<proteinExistence type="predicted"/>
<dbReference type="Proteomes" id="UP001224890">
    <property type="component" value="Unassembled WGS sequence"/>
</dbReference>
<keyword evidence="3" id="KW-1185">Reference proteome</keyword>
<name>A0AAJ0ESU2_9PEZI</name>
<protein>
    <submittedName>
        <fullName evidence="2">Uncharacterized protein</fullName>
    </submittedName>
</protein>
<evidence type="ECO:0000313" key="2">
    <source>
        <dbReference type="EMBL" id="KAK1672668.1"/>
    </source>
</evidence>
<dbReference type="AlphaFoldDB" id="A0AAJ0ESU2"/>
<dbReference type="EMBL" id="JAHMHR010000036">
    <property type="protein sequence ID" value="KAK1672668.1"/>
    <property type="molecule type" value="Genomic_DNA"/>
</dbReference>
<comment type="caution">
    <text evidence="2">The sequence shown here is derived from an EMBL/GenBank/DDBJ whole genome shotgun (WGS) entry which is preliminary data.</text>
</comment>
<accession>A0AAJ0ESU2</accession>
<feature type="region of interest" description="Disordered" evidence="1">
    <location>
        <begin position="50"/>
        <end position="91"/>
    </location>
</feature>
<feature type="region of interest" description="Disordered" evidence="1">
    <location>
        <begin position="15"/>
        <end position="38"/>
    </location>
</feature>
<sequence>MCRCIRLIVPHRLFPAISPSMGPGEQTSSAPAPRPSSDIHISLLRSKAFVCRPTTKRRSPTIQSSRAPAPGPHTKRHAPSNHIPPRERQGM</sequence>
<dbReference type="RefSeq" id="XP_060426671.1">
    <property type="nucleotide sequence ID" value="XM_060575521.1"/>
</dbReference>
<evidence type="ECO:0000313" key="3">
    <source>
        <dbReference type="Proteomes" id="UP001224890"/>
    </source>
</evidence>
<organism evidence="2 3">
    <name type="scientific">Colletotrichum godetiae</name>
    <dbReference type="NCBI Taxonomy" id="1209918"/>
    <lineage>
        <taxon>Eukaryota</taxon>
        <taxon>Fungi</taxon>
        <taxon>Dikarya</taxon>
        <taxon>Ascomycota</taxon>
        <taxon>Pezizomycotina</taxon>
        <taxon>Sordariomycetes</taxon>
        <taxon>Hypocreomycetidae</taxon>
        <taxon>Glomerellales</taxon>
        <taxon>Glomerellaceae</taxon>
        <taxon>Colletotrichum</taxon>
        <taxon>Colletotrichum acutatum species complex</taxon>
    </lineage>
</organism>